<name>A0A0K2V6N9_LEPSM</name>
<reference evidence="1" key="1">
    <citation type="submission" date="2014-05" db="EMBL/GenBank/DDBJ databases">
        <authorList>
            <person name="Chronopoulou M."/>
        </authorList>
    </citation>
    <scope>NUCLEOTIDE SEQUENCE</scope>
    <source>
        <tissue evidence="1">Whole organism</tissue>
    </source>
</reference>
<accession>A0A0K2V6N9</accession>
<dbReference type="AlphaFoldDB" id="A0A0K2V6N9"/>
<organism evidence="1">
    <name type="scientific">Lepeophtheirus salmonis</name>
    <name type="common">Salmon louse</name>
    <name type="synonym">Caligus salmonis</name>
    <dbReference type="NCBI Taxonomy" id="72036"/>
    <lineage>
        <taxon>Eukaryota</taxon>
        <taxon>Metazoa</taxon>
        <taxon>Ecdysozoa</taxon>
        <taxon>Arthropoda</taxon>
        <taxon>Crustacea</taxon>
        <taxon>Multicrustacea</taxon>
        <taxon>Hexanauplia</taxon>
        <taxon>Copepoda</taxon>
        <taxon>Siphonostomatoida</taxon>
        <taxon>Caligidae</taxon>
        <taxon>Lepeophtheirus</taxon>
    </lineage>
</organism>
<evidence type="ECO:0000313" key="1">
    <source>
        <dbReference type="EMBL" id="CDW45817.1"/>
    </source>
</evidence>
<dbReference type="EMBL" id="HACA01028456">
    <property type="protein sequence ID" value="CDW45817.1"/>
    <property type="molecule type" value="Transcribed_RNA"/>
</dbReference>
<proteinExistence type="predicted"/>
<protein>
    <recommendedName>
        <fullName evidence="2">PDZ domain-containing protein</fullName>
    </recommendedName>
</protein>
<evidence type="ECO:0008006" key="2">
    <source>
        <dbReference type="Google" id="ProtNLM"/>
    </source>
</evidence>
<sequence>MSKEFIEVELIRPNERTPWGLRIGGGKDRGRVLVLEKI</sequence>